<reference evidence="1" key="1">
    <citation type="submission" date="2018-02" db="EMBL/GenBank/DDBJ databases">
        <title>Rhizophora mucronata_Transcriptome.</title>
        <authorList>
            <person name="Meera S.P."/>
            <person name="Sreeshan A."/>
            <person name="Augustine A."/>
        </authorList>
    </citation>
    <scope>NUCLEOTIDE SEQUENCE</scope>
    <source>
        <tissue evidence="1">Leaf</tissue>
    </source>
</reference>
<sequence length="69" mass="8027">MRSLKYGVIIVINQNTPIKHARSFMVNQPIGRASMRSFISKLVAYMSPLHKKPKLSHSILNKWIIFLIY</sequence>
<organism evidence="1">
    <name type="scientific">Rhizophora mucronata</name>
    <name type="common">Asiatic mangrove</name>
    <dbReference type="NCBI Taxonomy" id="61149"/>
    <lineage>
        <taxon>Eukaryota</taxon>
        <taxon>Viridiplantae</taxon>
        <taxon>Streptophyta</taxon>
        <taxon>Embryophyta</taxon>
        <taxon>Tracheophyta</taxon>
        <taxon>Spermatophyta</taxon>
        <taxon>Magnoliopsida</taxon>
        <taxon>eudicotyledons</taxon>
        <taxon>Gunneridae</taxon>
        <taxon>Pentapetalae</taxon>
        <taxon>rosids</taxon>
        <taxon>fabids</taxon>
        <taxon>Malpighiales</taxon>
        <taxon>Rhizophoraceae</taxon>
        <taxon>Rhizophora</taxon>
    </lineage>
</organism>
<proteinExistence type="predicted"/>
<name>A0A2P2NLD2_RHIMU</name>
<protein>
    <submittedName>
        <fullName evidence="1">Uncharacterized protein</fullName>
    </submittedName>
</protein>
<evidence type="ECO:0000313" key="1">
    <source>
        <dbReference type="EMBL" id="MBX43273.1"/>
    </source>
</evidence>
<accession>A0A2P2NLD2</accession>
<dbReference type="EMBL" id="GGEC01062789">
    <property type="protein sequence ID" value="MBX43273.1"/>
    <property type="molecule type" value="Transcribed_RNA"/>
</dbReference>
<dbReference type="AlphaFoldDB" id="A0A2P2NLD2"/>